<proteinExistence type="predicted"/>
<evidence type="ECO:0000313" key="2">
    <source>
        <dbReference type="EMBL" id="MDR6246765.1"/>
    </source>
</evidence>
<keyword evidence="1" id="KW-0812">Transmembrane</keyword>
<feature type="transmembrane region" description="Helical" evidence="1">
    <location>
        <begin position="31"/>
        <end position="51"/>
    </location>
</feature>
<sequence>YWLLVTGYWLLVTGYWLLVTGYWLLVTGYWLQNYSLVTAQFILYILGSSIFMRVMQILIEKAWGISVSHQLDPIQLI</sequence>
<keyword evidence="1" id="KW-1133">Transmembrane helix</keyword>
<comment type="caution">
    <text evidence="2">The sequence shown here is derived from an EMBL/GenBank/DDBJ whole genome shotgun (WGS) entry which is preliminary data.</text>
</comment>
<gene>
    <name evidence="2" type="ORF">JOC58_004725</name>
</gene>
<dbReference type="Proteomes" id="UP001185028">
    <property type="component" value="Unassembled WGS sequence"/>
</dbReference>
<evidence type="ECO:0000256" key="1">
    <source>
        <dbReference type="SAM" id="Phobius"/>
    </source>
</evidence>
<dbReference type="EMBL" id="JAVDQH010000041">
    <property type="protein sequence ID" value="MDR6246765.1"/>
    <property type="molecule type" value="Genomic_DNA"/>
</dbReference>
<name>A0ABU1J5H8_9BACL</name>
<keyword evidence="1" id="KW-0472">Membrane</keyword>
<keyword evidence="3" id="KW-1185">Reference proteome</keyword>
<evidence type="ECO:0000313" key="3">
    <source>
        <dbReference type="Proteomes" id="UP001185028"/>
    </source>
</evidence>
<reference evidence="2 3" key="1">
    <citation type="submission" date="2023-07" db="EMBL/GenBank/DDBJ databases">
        <title>Genomic Encyclopedia of Type Strains, Phase IV (KMG-IV): sequencing the most valuable type-strain genomes for metagenomic binning, comparative biology and taxonomic classification.</title>
        <authorList>
            <person name="Goeker M."/>
        </authorList>
    </citation>
    <scope>NUCLEOTIDE SEQUENCE [LARGE SCALE GENOMIC DNA]</scope>
    <source>
        <strain evidence="2 3">DSM 22170</strain>
    </source>
</reference>
<feature type="transmembrane region" description="Helical" evidence="1">
    <location>
        <begin position="7"/>
        <end position="25"/>
    </location>
</feature>
<accession>A0ABU1J5H8</accession>
<protein>
    <submittedName>
        <fullName evidence="2">Uncharacterized protein</fullName>
    </submittedName>
</protein>
<organism evidence="2 3">
    <name type="scientific">Paenibacillus hunanensis</name>
    <dbReference type="NCBI Taxonomy" id="539262"/>
    <lineage>
        <taxon>Bacteria</taxon>
        <taxon>Bacillati</taxon>
        <taxon>Bacillota</taxon>
        <taxon>Bacilli</taxon>
        <taxon>Bacillales</taxon>
        <taxon>Paenibacillaceae</taxon>
        <taxon>Paenibacillus</taxon>
    </lineage>
</organism>
<feature type="non-terminal residue" evidence="2">
    <location>
        <position position="1"/>
    </location>
</feature>
<dbReference type="RefSeq" id="WP_309808987.1">
    <property type="nucleotide sequence ID" value="NZ_JAVDQH010000041.1"/>
</dbReference>